<dbReference type="InterPro" id="IPR013529">
    <property type="entry name" value="Glyco_hydro_42_N"/>
</dbReference>
<feature type="non-terminal residue" evidence="5">
    <location>
        <position position="1759"/>
    </location>
</feature>
<feature type="domain" description="PKD" evidence="4">
    <location>
        <begin position="1334"/>
        <end position="1395"/>
    </location>
</feature>
<dbReference type="Gene3D" id="2.30.30.40">
    <property type="entry name" value="SH3 Domains"/>
    <property type="match status" value="1"/>
</dbReference>
<dbReference type="InterPro" id="IPR013783">
    <property type="entry name" value="Ig-like_fold"/>
</dbReference>
<evidence type="ECO:0000259" key="4">
    <source>
        <dbReference type="PROSITE" id="PS50093"/>
    </source>
</evidence>
<dbReference type="SUPFAM" id="SSF51445">
    <property type="entry name" value="(Trans)glycosidases"/>
    <property type="match status" value="1"/>
</dbReference>
<evidence type="ECO:0000256" key="2">
    <source>
        <dbReference type="ARBA" id="ARBA00023295"/>
    </source>
</evidence>
<dbReference type="Gene3D" id="3.20.20.80">
    <property type="entry name" value="Glycosidases"/>
    <property type="match status" value="1"/>
</dbReference>
<gene>
    <name evidence="5" type="ORF">HYT40_02420</name>
</gene>
<dbReference type="GO" id="GO:0004565">
    <property type="term" value="F:beta-galactosidase activity"/>
    <property type="evidence" value="ECO:0007669"/>
    <property type="project" value="InterPro"/>
</dbReference>
<dbReference type="GO" id="GO:0009341">
    <property type="term" value="C:beta-galactosidase complex"/>
    <property type="evidence" value="ECO:0007669"/>
    <property type="project" value="InterPro"/>
</dbReference>
<evidence type="ECO:0000313" key="6">
    <source>
        <dbReference type="Proteomes" id="UP000724148"/>
    </source>
</evidence>
<dbReference type="Pfam" id="PF01471">
    <property type="entry name" value="PG_binding_1"/>
    <property type="match status" value="2"/>
</dbReference>
<dbReference type="InterPro" id="IPR036366">
    <property type="entry name" value="PGBDSf"/>
</dbReference>
<keyword evidence="2" id="KW-0326">Glycosidase</keyword>
<sequence length="1759" mass="185044">MKPNSFRSSPHIAVLLWAAVFVLAYVSARAPDRLADLANELPFVGEESAPVAIVGSSLSSPVPTETSAATSSADAATQQNSLANPAASSSASYPSSVTPLLPSTTAPASLFPSQLSALPPQSIKFTVGDRILVSVRVKVRSSPAIQNNRLGAQSVGASGTVVSGPVQADDYIWWNINYDSGTDGWSAGNFLKKSIGVTPPLGQQLPKFNVGQNQIPIYFTYGITDKDEGPYNLNNDNDLINSAFIEVKWWYTNPAEGVFDWTLIDNKVRDWTGSSDPNADTAKKVFIRVATYDQDPLSAAECQSRGPNCQVGDNSITPPWVYGKGVPRISFKCGGICGIQGVDALVSVPKVWDSRFYGSGSPYDAFLAALGNHYNNDKRIAGFIPGFGHLGTMNAQPAASGSIAFIENAGWTLPLWRDYINNVLSLSKRVFSKSLIFRVGGKFLENYKGQSFKLEDHLDIAQQILQNAAQNDVSILFHGLTPNKDAYIGSAAPALVSFLGGLNIQSPLFKIGFDDDFPLWVPPDRQGCPGATCGRDEVGFDKELSYAFETWDSIGRKYPMFMAFLQPETSTTNKNYSPCAPGEPHDTRCFRQSVYDVAAKWLFVTPPSPDVTPPAVSITAPLNGATISGTVSVSANASDDVGVVGVQFKLDGANLGAEDTSSPYSISWNTISASNGFHVLSAVARDAAGNNGTALAVTVTVNNAPPPIPVAFSRGVYSLTAFGDTPSPVAWANPNVSGVVIRTSWGDIETSEGQYNWGYIDNQITAAKANGKKLAIHIKAGSTKNNGLPNWLLTQYPGLQRFSYYDDTQKIVFAAPWDPLYLQKLKSFINAFGSRYKNESAVAYLRLGGGQSILSGWEASADLYDEGGITKLSWATAGFTSDRLVASASQTIDTFMTALPATVLWDEPETISAWQNIPGATEKTSVSEKVTAYGFSKYPNYGAWREDLHACTDLNPTGVTGYEKLFKILWDHPGKNGAQMVWSVQDGTDGNLATFRMNPKGNCVADEEKDGDFDRADVLRKAVDVALAYQMPYIEVYQADITDSRVASVIAYAKAKLLGIDITPPTVSITTPANGNTVSGTIPVNANASDNVGVAGVQFKLNGINLGIEDATAPYGISWDTTTVTNGFYTLTATARDAANNQTTSSGVTVTVSNAPQTFNYSLTNSGTITVAQGASGSNTITATLIQGNTQSVSFSASGLPTGASASLTPISCSPTCTSTLAISTLSSTPVGSYTITVTGSPLGKTTTFTLTVTFPTTKFIIGDRVQTTVTLNVRATPSISGTLLGTQAAGALGTVVGGPVVADGYNWWHINYDNAPDGWSVENFIVKIFYPPPPATLTCSPASQTVQVNTRANFTAAGGTGSYSWLAPGGNPSSGSGSAFSTSYASQGSYTVTVASGPQAAGCGVAVSQLPPPPVAPALSFSANPVAINTGGNVTLTWVSSDANSCSASGGWSGPKSTSGNESVGPIYTDVSFTLSCMGDGGTVTKSVTVTIGTPPAADTLPPTVFISEPPVGIAVSGPLYIEATASDNVGVLGVQFTVDGAPIGREAVTIPFTLTWDTRAVANGRRLISATARDAAGNVGTAPGVMITVFNSTTDYPPPPIPSDSTVSFKGRILAFGSRDALVPVLQRFLIAGGFMAAGNDTGYFGPLTREGVVRFQQKYGILSTGVVGPITAAKLDELRLIAPAPIAPGGTGSFSRALYLGLRDPEVTTLQQFLIKRGLLSAGSNSGYFGIITEAAVQKFQCQERIVCGGDRYLTG</sequence>
<dbReference type="Pfam" id="PF17957">
    <property type="entry name" value="Big_7"/>
    <property type="match status" value="3"/>
</dbReference>
<proteinExistence type="predicted"/>
<protein>
    <submittedName>
        <fullName evidence="5">Peptidoglycan-binding protein</fullName>
    </submittedName>
</protein>
<evidence type="ECO:0000313" key="5">
    <source>
        <dbReference type="EMBL" id="MBI2096987.1"/>
    </source>
</evidence>
<evidence type="ECO:0000256" key="1">
    <source>
        <dbReference type="ARBA" id="ARBA00022801"/>
    </source>
</evidence>
<reference evidence="5" key="1">
    <citation type="submission" date="2020-07" db="EMBL/GenBank/DDBJ databases">
        <title>Huge and variable diversity of episymbiotic CPR bacteria and DPANN archaea in groundwater ecosystems.</title>
        <authorList>
            <person name="He C.Y."/>
            <person name="Keren R."/>
            <person name="Whittaker M."/>
            <person name="Farag I.F."/>
            <person name="Doudna J."/>
            <person name="Cate J.H.D."/>
            <person name="Banfield J.F."/>
        </authorList>
    </citation>
    <scope>NUCLEOTIDE SEQUENCE</scope>
    <source>
        <strain evidence="5">NC_groundwater_193_Ag_S-0.1um_51_7</strain>
    </source>
</reference>
<keyword evidence="1" id="KW-0378">Hydrolase</keyword>
<dbReference type="Proteomes" id="UP000724148">
    <property type="component" value="Unassembled WGS sequence"/>
</dbReference>
<dbReference type="InterPro" id="IPR000601">
    <property type="entry name" value="PKD_dom"/>
</dbReference>
<dbReference type="Gene3D" id="1.10.101.10">
    <property type="entry name" value="PGBD-like superfamily/PGBD"/>
    <property type="match status" value="2"/>
</dbReference>
<dbReference type="InterPro" id="IPR002477">
    <property type="entry name" value="Peptidoglycan-bd-like"/>
</dbReference>
<dbReference type="InterPro" id="IPR036365">
    <property type="entry name" value="PGBD-like_sf"/>
</dbReference>
<dbReference type="EMBL" id="JACOZA010000065">
    <property type="protein sequence ID" value="MBI2096987.1"/>
    <property type="molecule type" value="Genomic_DNA"/>
</dbReference>
<feature type="region of interest" description="Disordered" evidence="3">
    <location>
        <begin position="63"/>
        <end position="88"/>
    </location>
</feature>
<dbReference type="PROSITE" id="PS50093">
    <property type="entry name" value="PKD"/>
    <property type="match status" value="1"/>
</dbReference>
<name>A0A931WP56_9BACT</name>
<organism evidence="5 6">
    <name type="scientific">Candidatus Sungiibacteriota bacterium</name>
    <dbReference type="NCBI Taxonomy" id="2750080"/>
    <lineage>
        <taxon>Bacteria</taxon>
        <taxon>Candidatus Sungiibacteriota</taxon>
    </lineage>
</organism>
<comment type="caution">
    <text evidence="5">The sequence shown here is derived from an EMBL/GenBank/DDBJ whole genome shotgun (WGS) entry which is preliminary data.</text>
</comment>
<dbReference type="Gene3D" id="2.60.40.10">
    <property type="entry name" value="Immunoglobulins"/>
    <property type="match status" value="3"/>
</dbReference>
<dbReference type="GO" id="GO:0005975">
    <property type="term" value="P:carbohydrate metabolic process"/>
    <property type="evidence" value="ECO:0007669"/>
    <property type="project" value="InterPro"/>
</dbReference>
<dbReference type="InterPro" id="IPR017853">
    <property type="entry name" value="GH"/>
</dbReference>
<accession>A0A931WP56</accession>
<dbReference type="Pfam" id="PF02449">
    <property type="entry name" value="Glyco_hydro_42"/>
    <property type="match status" value="1"/>
</dbReference>
<dbReference type="SUPFAM" id="SSF47090">
    <property type="entry name" value="PGBD-like"/>
    <property type="match status" value="2"/>
</dbReference>
<evidence type="ECO:0000256" key="3">
    <source>
        <dbReference type="SAM" id="MobiDB-lite"/>
    </source>
</evidence>